<comment type="caution">
    <text evidence="2">The sequence shown here is derived from an EMBL/GenBank/DDBJ whole genome shotgun (WGS) entry which is preliminary data.</text>
</comment>
<feature type="compositionally biased region" description="Low complexity" evidence="1">
    <location>
        <begin position="168"/>
        <end position="179"/>
    </location>
</feature>
<feature type="compositionally biased region" description="Basic residues" evidence="1">
    <location>
        <begin position="104"/>
        <end position="114"/>
    </location>
</feature>
<feature type="compositionally biased region" description="Basic and acidic residues" evidence="1">
    <location>
        <begin position="157"/>
        <end position="166"/>
    </location>
</feature>
<feature type="compositionally biased region" description="Polar residues" evidence="1">
    <location>
        <begin position="44"/>
        <end position="56"/>
    </location>
</feature>
<evidence type="ECO:0000313" key="2">
    <source>
        <dbReference type="EMBL" id="KAG2543641.1"/>
    </source>
</evidence>
<evidence type="ECO:0000313" key="3">
    <source>
        <dbReference type="Proteomes" id="UP000823388"/>
    </source>
</evidence>
<reference evidence="2" key="1">
    <citation type="submission" date="2020-05" db="EMBL/GenBank/DDBJ databases">
        <title>WGS assembly of Panicum virgatum.</title>
        <authorList>
            <person name="Lovell J.T."/>
            <person name="Jenkins J."/>
            <person name="Shu S."/>
            <person name="Juenger T.E."/>
            <person name="Schmutz J."/>
        </authorList>
    </citation>
    <scope>NUCLEOTIDE SEQUENCE</scope>
    <source>
        <strain evidence="2">AP13</strain>
    </source>
</reference>
<dbReference type="EMBL" id="CM029054">
    <property type="protein sequence ID" value="KAG2543641.1"/>
    <property type="molecule type" value="Genomic_DNA"/>
</dbReference>
<evidence type="ECO:0000256" key="1">
    <source>
        <dbReference type="SAM" id="MobiDB-lite"/>
    </source>
</evidence>
<protein>
    <submittedName>
        <fullName evidence="2">Uncharacterized protein</fullName>
    </submittedName>
</protein>
<sequence>MAVAARRAAVRGEHDSWRGLGARIFGIRSAGYLGRTPMGFIGRTAQQKRPSKNASVVGSRVPWEEEAAPEPAREEEATPEATAGERAPEPAWEEDVSEGPRQSPRGRRTPRRSWGHAGAHRLPLDPPLLDQELWSTTSDSSGSSLPRCSGLPRRRFLGREGQDRRPPRSSADSPPASSAVEHTGGIQRGSAGAWEKAALALAGTCSALLACCGECSM</sequence>
<proteinExistence type="predicted"/>
<accession>A0A8T0N1G3</accession>
<keyword evidence="3" id="KW-1185">Reference proteome</keyword>
<feature type="compositionally biased region" description="Low complexity" evidence="1">
    <location>
        <begin position="127"/>
        <end position="144"/>
    </location>
</feature>
<gene>
    <name evidence="2" type="ORF">PVAP13_9NG764454</name>
</gene>
<dbReference type="Proteomes" id="UP000823388">
    <property type="component" value="Chromosome 9N"/>
</dbReference>
<feature type="region of interest" description="Disordered" evidence="1">
    <location>
        <begin position="43"/>
        <end position="188"/>
    </location>
</feature>
<name>A0A8T0N1G3_PANVG</name>
<organism evidence="2 3">
    <name type="scientific">Panicum virgatum</name>
    <name type="common">Blackwell switchgrass</name>
    <dbReference type="NCBI Taxonomy" id="38727"/>
    <lineage>
        <taxon>Eukaryota</taxon>
        <taxon>Viridiplantae</taxon>
        <taxon>Streptophyta</taxon>
        <taxon>Embryophyta</taxon>
        <taxon>Tracheophyta</taxon>
        <taxon>Spermatophyta</taxon>
        <taxon>Magnoliopsida</taxon>
        <taxon>Liliopsida</taxon>
        <taxon>Poales</taxon>
        <taxon>Poaceae</taxon>
        <taxon>PACMAD clade</taxon>
        <taxon>Panicoideae</taxon>
        <taxon>Panicodae</taxon>
        <taxon>Paniceae</taxon>
        <taxon>Panicinae</taxon>
        <taxon>Panicum</taxon>
        <taxon>Panicum sect. Hiantes</taxon>
    </lineage>
</organism>
<dbReference type="AlphaFoldDB" id="A0A8T0N1G3"/>